<evidence type="ECO:0000256" key="5">
    <source>
        <dbReference type="ARBA" id="ARBA00022837"/>
    </source>
</evidence>
<comment type="similarity">
    <text evidence="2">Belongs to the PilY1 family.</text>
</comment>
<dbReference type="InterPro" id="IPR011047">
    <property type="entry name" value="Quinoprotein_ADH-like_sf"/>
</dbReference>
<keyword evidence="6" id="KW-0281">Fimbrium</keyword>
<gene>
    <name evidence="8" type="ORF">VI08_15170</name>
</gene>
<evidence type="ECO:0000256" key="3">
    <source>
        <dbReference type="ARBA" id="ARBA00022558"/>
    </source>
</evidence>
<comment type="caution">
    <text evidence="8">The sequence shown here is derived from an EMBL/GenBank/DDBJ whole genome shotgun (WGS) entry which is preliminary data.</text>
</comment>
<proteinExistence type="inferred from homology"/>
<evidence type="ECO:0000259" key="7">
    <source>
        <dbReference type="Pfam" id="PF05567"/>
    </source>
</evidence>
<dbReference type="AlphaFoldDB" id="A0A0F3KH39"/>
<dbReference type="Proteomes" id="UP000033651">
    <property type="component" value="Unassembled WGS sequence"/>
</dbReference>
<feature type="domain" description="PilY1 beta-propeller" evidence="7">
    <location>
        <begin position="738"/>
        <end position="1070"/>
    </location>
</feature>
<evidence type="ECO:0000256" key="4">
    <source>
        <dbReference type="ARBA" id="ARBA00022723"/>
    </source>
</evidence>
<evidence type="ECO:0000256" key="2">
    <source>
        <dbReference type="ARBA" id="ARBA00008387"/>
    </source>
</evidence>
<keyword evidence="9" id="KW-1185">Reference proteome</keyword>
<name>A0A0F3KH39_9GAMM</name>
<evidence type="ECO:0000256" key="6">
    <source>
        <dbReference type="ARBA" id="ARBA00023263"/>
    </source>
</evidence>
<protein>
    <recommendedName>
        <fullName evidence="7">PilY1 beta-propeller domain-containing protein</fullName>
    </recommendedName>
</protein>
<evidence type="ECO:0000256" key="1">
    <source>
        <dbReference type="ARBA" id="ARBA00004561"/>
    </source>
</evidence>
<dbReference type="SUPFAM" id="SSF50998">
    <property type="entry name" value="Quinoprotein alcohol dehydrogenase-like"/>
    <property type="match status" value="1"/>
</dbReference>
<evidence type="ECO:0000313" key="9">
    <source>
        <dbReference type="Proteomes" id="UP000033651"/>
    </source>
</evidence>
<accession>A0A0F3KH39</accession>
<dbReference type="Pfam" id="PF05567">
    <property type="entry name" value="T4P_PilY1"/>
    <property type="match status" value="1"/>
</dbReference>
<dbReference type="GO" id="GO:0046872">
    <property type="term" value="F:metal ion binding"/>
    <property type="evidence" value="ECO:0007669"/>
    <property type="project" value="UniProtKB-KW"/>
</dbReference>
<dbReference type="InterPro" id="IPR008707">
    <property type="entry name" value="B-propeller_PilY1"/>
</dbReference>
<dbReference type="EMBL" id="JZRB01000033">
    <property type="protein sequence ID" value="KJV30302.1"/>
    <property type="molecule type" value="Genomic_DNA"/>
</dbReference>
<keyword evidence="4" id="KW-0479">Metal-binding</keyword>
<organism evidence="8 9">
    <name type="scientific">Luteibacter yeojuensis</name>
    <dbReference type="NCBI Taxonomy" id="345309"/>
    <lineage>
        <taxon>Bacteria</taxon>
        <taxon>Pseudomonadati</taxon>
        <taxon>Pseudomonadota</taxon>
        <taxon>Gammaproteobacteria</taxon>
        <taxon>Lysobacterales</taxon>
        <taxon>Rhodanobacteraceae</taxon>
        <taxon>Luteibacter</taxon>
    </lineage>
</organism>
<evidence type="ECO:0000313" key="8">
    <source>
        <dbReference type="EMBL" id="KJV30302.1"/>
    </source>
</evidence>
<sequence>MQNFYMGDTRPFDGNSWSRTDFAGYDKNGNAQYTQSYVYPWDCSGVIDERAAAGDPKAQAMNGVYYNPKISYVPPSYADGSTFPDAGGPAGSDGTWDLSSVWLNGIDVNRVTNPVATKAPQVLSDRNSNSDYSDGRVSIINGIVTYKNNDTVINKDNRWDCTAQQVSPLDGKVADANGVVANGGPYYWRLKSSVKIANADGSIDTTALYTESNWEFVAVPKAQYKNFANWFAYYRTRNMMTRTALSRAFAKIGNSVRIAWQNMANTRSATSTTDLSTQFGDTAQLKDIGDLNSSVRAAFYDWMLQVVGGNSTPARAATIRAGNIFRAPLSRDANDPYWNGLTAAADSADLTCRKNFHMLVTDGYWNENNPAVPAAKSDPNTVGLTSSNSAQVAQKLPDTKAYDPTASYGKVYGNVSGTILLSSMANIAWYFWATDLQPNLNNNVKPYWQDLTSSTTVDTANPGANQDVYFNSVNDPATWQHVAQFFVTLGVAGTLNYPGDYQALVAGTKAWPKPVNNDGPAVDDTWHAAINSRGGFFNASDPGALVSSLVAIINSVVATSSSAVSAALNTGVLSTNSQIYVPEFTSTDWTGKVTAYGVTSTGGQGSKLWEAGDTLTKRTTARVIVTSAGPGAGKGVEFQYTNLTSSQKAIMDASDPDNTSTNPDGNGLKRVAWIRGSRTDEGGLFRTRSSLLGAIVNGQPLYVSYPSSGYRDFYPPSYDSSGKAITAPETKAYTDDVKKSYSQFVADNLSRAPTLYVPANDGMLHAFDVTNANDGGPERWAYVPDAVYRNLWFFSRKDKPAYFPTVDATPISRDVFFGGAWHTILVGTLRYGGRGVYALDITSPDPGNAAGAAKKVLWEFNSGLSAAANLGYTFGQPNVGRLSNGRWVVLVPAGYFPNDSSDPAYNAPAVKNGYSSLFVLDAEDGTVIAEYKTPTSVASWGLATPVLGDYDNDQVDDVAFAGDLAGNLWRFDLTDLSKKTVDLIYQPAASATPLNPDQPITVMPRLFPDPTSQSFIVVFGTGKFLGPDDRTTTGAKTQSVYGVRDPGLGVTTGLPWTRADLVQQQITEDKTGLRGITQNVAPTTSQKGGWYFDLNISGVLGEKVVVTPTALFNTNRAIITTLIPTTADPCDPGRAGAVMVVDAATGGAASGFNGTGSFSSGKYITAGTRVKNPPATGTLPAATMIGGGQILVPGVTATGTGATFSVGAPIWRRRSWRILNDQ</sequence>
<keyword evidence="5" id="KW-0106">Calcium</keyword>
<dbReference type="PATRIC" id="fig|345309.4.peg.2638"/>
<keyword evidence="3" id="KW-1029">Fimbrium biogenesis</keyword>
<comment type="subcellular location">
    <subcellularLocation>
        <location evidence="1">Fimbrium</location>
    </subcellularLocation>
</comment>
<dbReference type="GO" id="GO:0009289">
    <property type="term" value="C:pilus"/>
    <property type="evidence" value="ECO:0007669"/>
    <property type="project" value="UniProtKB-SubCell"/>
</dbReference>
<reference evidence="8 9" key="1">
    <citation type="submission" date="2015-03" db="EMBL/GenBank/DDBJ databases">
        <title>Draft genome sequence of Luteibacter yeojuensis strain SU11.</title>
        <authorList>
            <person name="Sulaiman J."/>
            <person name="Priya K."/>
            <person name="Chan K.-G."/>
        </authorList>
    </citation>
    <scope>NUCLEOTIDE SEQUENCE [LARGE SCALE GENOMIC DNA]</scope>
    <source>
        <strain evidence="8 9">SU11</strain>
    </source>
</reference>